<dbReference type="Proteomes" id="UP000602284">
    <property type="component" value="Unassembled WGS sequence"/>
</dbReference>
<accession>A0ABS1J9F3</accession>
<dbReference type="CDD" id="cd03408">
    <property type="entry name" value="SPFH_like_u1"/>
    <property type="match status" value="1"/>
</dbReference>
<proteinExistence type="predicted"/>
<protein>
    <submittedName>
        <fullName evidence="3">SPFH domain-containing protein</fullName>
    </submittedName>
</protein>
<reference evidence="3 4" key="1">
    <citation type="submission" date="2021-01" db="EMBL/GenBank/DDBJ databases">
        <title>Tumebacillus sp. strain ITR2 16S ribosomal RNA gene Genome sequencing and assembly.</title>
        <authorList>
            <person name="Kang M."/>
        </authorList>
    </citation>
    <scope>NUCLEOTIDE SEQUENCE [LARGE SCALE GENOMIC DNA]</scope>
    <source>
        <strain evidence="3 4">ITR2</strain>
    </source>
</reference>
<dbReference type="Pfam" id="PF13421">
    <property type="entry name" value="Band_7_1"/>
    <property type="match status" value="1"/>
</dbReference>
<feature type="domain" description="SPFH" evidence="2">
    <location>
        <begin position="1"/>
        <end position="192"/>
    </location>
</feature>
<feature type="domain" description="Zinc-ribbon" evidence="1">
    <location>
        <begin position="247"/>
        <end position="269"/>
    </location>
</feature>
<dbReference type="PANTHER" id="PTHR37826">
    <property type="entry name" value="FLOTILLIN BAND_7_5 DOMAIN PROTEIN"/>
    <property type="match status" value="1"/>
</dbReference>
<keyword evidence="4" id="KW-1185">Reference proteome</keyword>
<comment type="caution">
    <text evidence="3">The sequence shown here is derived from an EMBL/GenBank/DDBJ whole genome shotgun (WGS) entry which is preliminary data.</text>
</comment>
<name>A0ABS1J9F3_9BACL</name>
<sequence>MVVTQSQEALFFEGGEAPHLFLAGTYTLPKSNAPLFKSLMKIPFGRRTLFAAEVYFINKTSHLDMKWGTSVPFQIMDPKYNMMLTVRAFGQYGITVSNSRVFVTSIIGAVSGGHVSDYNTVTSLFTGLINVKVKEVISKCIIRKGISLLDIHHLLGEISDECRFEINAAFSRYGIEVVTFYVESINFPDDEVQLFKDALSKKRVLATLGEDYYRQRSLDILENRASSRFSFGQETLGSGSTSKERSFCPTCNVEVPAHSKFCGQCGSPIEM</sequence>
<evidence type="ECO:0000259" key="1">
    <source>
        <dbReference type="Pfam" id="PF13240"/>
    </source>
</evidence>
<dbReference type="EMBL" id="JAEQNB010000002">
    <property type="protein sequence ID" value="MBL0386891.1"/>
    <property type="molecule type" value="Genomic_DNA"/>
</dbReference>
<organism evidence="3 4">
    <name type="scientific">Tumebacillus amylolyticus</name>
    <dbReference type="NCBI Taxonomy" id="2801339"/>
    <lineage>
        <taxon>Bacteria</taxon>
        <taxon>Bacillati</taxon>
        <taxon>Bacillota</taxon>
        <taxon>Bacilli</taxon>
        <taxon>Bacillales</taxon>
        <taxon>Alicyclobacillaceae</taxon>
        <taxon>Tumebacillus</taxon>
    </lineage>
</organism>
<dbReference type="PANTHER" id="PTHR37826:SF2">
    <property type="entry name" value="ZINC-RIBBON DOMAIN-CONTAINING PROTEIN"/>
    <property type="match status" value="1"/>
</dbReference>
<dbReference type="InterPro" id="IPR026870">
    <property type="entry name" value="Zinc_ribbon_dom"/>
</dbReference>
<evidence type="ECO:0000313" key="3">
    <source>
        <dbReference type="EMBL" id="MBL0386891.1"/>
    </source>
</evidence>
<evidence type="ECO:0000313" key="4">
    <source>
        <dbReference type="Proteomes" id="UP000602284"/>
    </source>
</evidence>
<dbReference type="Pfam" id="PF13240">
    <property type="entry name" value="Zn_Ribbon_1"/>
    <property type="match status" value="1"/>
</dbReference>
<gene>
    <name evidence="3" type="ORF">JJB07_09520</name>
</gene>
<evidence type="ECO:0000259" key="2">
    <source>
        <dbReference type="Pfam" id="PF13421"/>
    </source>
</evidence>
<dbReference type="InterPro" id="IPR033880">
    <property type="entry name" value="SPFH_YdjI"/>
</dbReference>